<organism evidence="2 3">
    <name type="scientific">Holothuria leucospilota</name>
    <name type="common">Black long sea cucumber</name>
    <name type="synonym">Mertensiothuria leucospilota</name>
    <dbReference type="NCBI Taxonomy" id="206669"/>
    <lineage>
        <taxon>Eukaryota</taxon>
        <taxon>Metazoa</taxon>
        <taxon>Echinodermata</taxon>
        <taxon>Eleutherozoa</taxon>
        <taxon>Echinozoa</taxon>
        <taxon>Holothuroidea</taxon>
        <taxon>Aspidochirotacea</taxon>
        <taxon>Aspidochirotida</taxon>
        <taxon>Holothuriidae</taxon>
        <taxon>Holothuria</taxon>
    </lineage>
</organism>
<proteinExistence type="predicted"/>
<dbReference type="AlphaFoldDB" id="A0A9Q1BB76"/>
<evidence type="ECO:0000313" key="3">
    <source>
        <dbReference type="Proteomes" id="UP001152320"/>
    </source>
</evidence>
<feature type="compositionally biased region" description="Basic and acidic residues" evidence="1">
    <location>
        <begin position="112"/>
        <end position="130"/>
    </location>
</feature>
<accession>A0A9Q1BB76</accession>
<feature type="compositionally biased region" description="Acidic residues" evidence="1">
    <location>
        <begin position="13"/>
        <end position="35"/>
    </location>
</feature>
<evidence type="ECO:0000313" key="2">
    <source>
        <dbReference type="EMBL" id="KAJ8018197.1"/>
    </source>
</evidence>
<feature type="compositionally biased region" description="Acidic residues" evidence="1">
    <location>
        <begin position="55"/>
        <end position="111"/>
    </location>
</feature>
<evidence type="ECO:0000256" key="1">
    <source>
        <dbReference type="SAM" id="MobiDB-lite"/>
    </source>
</evidence>
<comment type="caution">
    <text evidence="2">The sequence shown here is derived from an EMBL/GenBank/DDBJ whole genome shotgun (WGS) entry which is preliminary data.</text>
</comment>
<keyword evidence="3" id="KW-1185">Reference proteome</keyword>
<sequence length="381" mass="44069">MYLNFYFHSSDTDLFEEDEEDKEEEGEDMDEEKDDDREHKKGEHEEEKKEKDKELEEGETADEVEDKDDELEEEEANEEVGEKGDEEGEEEDEEWKEDDVEEEDKAEDNIGEGDKDPDHQGNRSSDDEHQHKGRLPPRIKQCHSTEYRHMLLMARETPRRQEATAVETKAAKLSEEPQSVLDINDFLEIKKQEIKVYTTIDHTFHFRVVELLVSEGRQPKTIACYLLSLKKFSSFLAVNTTMAYKTGTTPQAADRMVKAVNDFITSLRPQTLRREHELQSRIAGNDGELTYYLSERLICYHIFFPVELAGMLQSGCIQPNQLPWTKVAQFRNTIIAFILLSGGCRSGVITNLTLGEFLSTEEKITGPLDCYWVIKVSIQKR</sequence>
<gene>
    <name evidence="2" type="ORF">HOLleu_43951</name>
</gene>
<feature type="region of interest" description="Disordered" evidence="1">
    <location>
        <begin position="1"/>
        <end position="142"/>
    </location>
</feature>
<feature type="compositionally biased region" description="Basic residues" evidence="1">
    <location>
        <begin position="131"/>
        <end position="141"/>
    </location>
</feature>
<protein>
    <submittedName>
        <fullName evidence="2">Uncharacterized protein</fullName>
    </submittedName>
</protein>
<dbReference type="EMBL" id="JAIZAY010000550">
    <property type="protein sequence ID" value="KAJ8018197.1"/>
    <property type="molecule type" value="Genomic_DNA"/>
</dbReference>
<name>A0A9Q1BB76_HOLLE</name>
<dbReference type="Proteomes" id="UP001152320">
    <property type="component" value="Unassembled WGS sequence"/>
</dbReference>
<feature type="compositionally biased region" description="Basic and acidic residues" evidence="1">
    <location>
        <begin position="36"/>
        <end position="54"/>
    </location>
</feature>
<reference evidence="2" key="1">
    <citation type="submission" date="2021-10" db="EMBL/GenBank/DDBJ databases">
        <title>Tropical sea cucumber genome reveals ecological adaptation and Cuvierian tubules defense mechanism.</title>
        <authorList>
            <person name="Chen T."/>
        </authorList>
    </citation>
    <scope>NUCLEOTIDE SEQUENCE</scope>
    <source>
        <strain evidence="2">Nanhai2018</strain>
        <tissue evidence="2">Muscle</tissue>
    </source>
</reference>